<proteinExistence type="predicted"/>
<protein>
    <recommendedName>
        <fullName evidence="7">HTH tetR-type domain-containing protein</fullName>
    </recommendedName>
</protein>
<evidence type="ECO:0000313" key="9">
    <source>
        <dbReference type="Proteomes" id="UP001499988"/>
    </source>
</evidence>
<keyword evidence="3 5" id="KW-0238">DNA-binding</keyword>
<evidence type="ECO:0000256" key="2">
    <source>
        <dbReference type="ARBA" id="ARBA00023015"/>
    </source>
</evidence>
<dbReference type="InterPro" id="IPR036271">
    <property type="entry name" value="Tet_transcr_reg_TetR-rel_C_sf"/>
</dbReference>
<keyword evidence="9" id="KW-1185">Reference proteome</keyword>
<name>A0ABP9EIA7_9GAMM</name>
<dbReference type="SUPFAM" id="SSF46689">
    <property type="entry name" value="Homeodomain-like"/>
    <property type="match status" value="1"/>
</dbReference>
<evidence type="ECO:0000256" key="5">
    <source>
        <dbReference type="PROSITE-ProRule" id="PRU00335"/>
    </source>
</evidence>
<dbReference type="PANTHER" id="PTHR30055">
    <property type="entry name" value="HTH-TYPE TRANSCRIPTIONAL REGULATOR RUTR"/>
    <property type="match status" value="1"/>
</dbReference>
<dbReference type="EMBL" id="BAABJZ010000016">
    <property type="protein sequence ID" value="GAA4879645.1"/>
    <property type="molecule type" value="Genomic_DNA"/>
</dbReference>
<gene>
    <name evidence="8" type="ORF">GCM10023333_12090</name>
</gene>
<keyword evidence="1" id="KW-0678">Repressor</keyword>
<dbReference type="InterPro" id="IPR039538">
    <property type="entry name" value="BetI_C"/>
</dbReference>
<dbReference type="PANTHER" id="PTHR30055:SF234">
    <property type="entry name" value="HTH-TYPE TRANSCRIPTIONAL REGULATOR BETI"/>
    <property type="match status" value="1"/>
</dbReference>
<evidence type="ECO:0000313" key="8">
    <source>
        <dbReference type="EMBL" id="GAA4879645.1"/>
    </source>
</evidence>
<dbReference type="Gene3D" id="1.10.357.10">
    <property type="entry name" value="Tetracycline Repressor, domain 2"/>
    <property type="match status" value="1"/>
</dbReference>
<dbReference type="InterPro" id="IPR050109">
    <property type="entry name" value="HTH-type_TetR-like_transc_reg"/>
</dbReference>
<dbReference type="Pfam" id="PF00440">
    <property type="entry name" value="TetR_N"/>
    <property type="match status" value="1"/>
</dbReference>
<dbReference type="SUPFAM" id="SSF48498">
    <property type="entry name" value="Tetracyclin repressor-like, C-terminal domain"/>
    <property type="match status" value="1"/>
</dbReference>
<reference evidence="9" key="1">
    <citation type="journal article" date="2019" name="Int. J. Syst. Evol. Microbiol.">
        <title>The Global Catalogue of Microorganisms (GCM) 10K type strain sequencing project: providing services to taxonomists for standard genome sequencing and annotation.</title>
        <authorList>
            <consortium name="The Broad Institute Genomics Platform"/>
            <consortium name="The Broad Institute Genome Sequencing Center for Infectious Disease"/>
            <person name="Wu L."/>
            <person name="Ma J."/>
        </authorList>
    </citation>
    <scope>NUCLEOTIDE SEQUENCE [LARGE SCALE GENOMIC DNA]</scope>
    <source>
        <strain evidence="9">JCM 18401</strain>
    </source>
</reference>
<dbReference type="Pfam" id="PF13977">
    <property type="entry name" value="TetR_C_6"/>
    <property type="match status" value="1"/>
</dbReference>
<evidence type="ECO:0000259" key="7">
    <source>
        <dbReference type="PROSITE" id="PS50977"/>
    </source>
</evidence>
<dbReference type="InterPro" id="IPR009057">
    <property type="entry name" value="Homeodomain-like_sf"/>
</dbReference>
<feature type="compositionally biased region" description="Basic and acidic residues" evidence="6">
    <location>
        <begin position="189"/>
        <end position="202"/>
    </location>
</feature>
<organism evidence="8 9">
    <name type="scientific">Ferrimonas pelagia</name>
    <dbReference type="NCBI Taxonomy" id="1177826"/>
    <lineage>
        <taxon>Bacteria</taxon>
        <taxon>Pseudomonadati</taxon>
        <taxon>Pseudomonadota</taxon>
        <taxon>Gammaproteobacteria</taxon>
        <taxon>Alteromonadales</taxon>
        <taxon>Ferrimonadaceae</taxon>
        <taxon>Ferrimonas</taxon>
    </lineage>
</organism>
<sequence>MPKVVDHDARRQILAATAANVIAQRGLENTTLKDVAAEAGFTPGLVGHYFDSKDQLMRAALSHVDQRSAERFALLRNRSLRRALEAILPLDHSRREEWWVRISFWGRTMVQPKLKNELAQSMVYAQDTLEYIINEQKEQGHLRPDLDATVAAEAMLNLLMGMSLRILFDPKLYTRKKVMQTLDDYVNDLAREPSADEDKSSADEDNSSAEPGSAPL</sequence>
<evidence type="ECO:0000256" key="6">
    <source>
        <dbReference type="SAM" id="MobiDB-lite"/>
    </source>
</evidence>
<comment type="caution">
    <text evidence="8">The sequence shown here is derived from an EMBL/GenBank/DDBJ whole genome shotgun (WGS) entry which is preliminary data.</text>
</comment>
<dbReference type="RefSeq" id="WP_345334415.1">
    <property type="nucleotide sequence ID" value="NZ_BAABJZ010000016.1"/>
</dbReference>
<evidence type="ECO:0000256" key="4">
    <source>
        <dbReference type="ARBA" id="ARBA00023163"/>
    </source>
</evidence>
<dbReference type="InterPro" id="IPR001647">
    <property type="entry name" value="HTH_TetR"/>
</dbReference>
<evidence type="ECO:0000256" key="3">
    <source>
        <dbReference type="ARBA" id="ARBA00023125"/>
    </source>
</evidence>
<evidence type="ECO:0000256" key="1">
    <source>
        <dbReference type="ARBA" id="ARBA00022491"/>
    </source>
</evidence>
<keyword evidence="2" id="KW-0805">Transcription regulation</keyword>
<feature type="region of interest" description="Disordered" evidence="6">
    <location>
        <begin position="189"/>
        <end position="216"/>
    </location>
</feature>
<dbReference type="Proteomes" id="UP001499988">
    <property type="component" value="Unassembled WGS sequence"/>
</dbReference>
<feature type="DNA-binding region" description="H-T-H motif" evidence="5">
    <location>
        <begin position="31"/>
        <end position="50"/>
    </location>
</feature>
<keyword evidence="4" id="KW-0804">Transcription</keyword>
<dbReference type="PROSITE" id="PS50977">
    <property type="entry name" value="HTH_TETR_2"/>
    <property type="match status" value="1"/>
</dbReference>
<feature type="domain" description="HTH tetR-type" evidence="7">
    <location>
        <begin position="8"/>
        <end position="68"/>
    </location>
</feature>
<accession>A0ABP9EIA7</accession>